<dbReference type="GO" id="GO:0006508">
    <property type="term" value="P:proteolysis"/>
    <property type="evidence" value="ECO:0007669"/>
    <property type="project" value="UniProtKB-KW"/>
</dbReference>
<evidence type="ECO:0000256" key="5">
    <source>
        <dbReference type="RuleBase" id="RU004404"/>
    </source>
</evidence>
<sequence length="376" mass="39708">MTTRWKVALGSLLSIILLSASFGLGYITAAFAPPGDTYLNRVVEAWDTITSNYVDQAKVDENALAEAAIRGMMGFIDDPYSAYLDAEGFISLQQNFEGSYVGIGAEMAVRDGAVIVLTVYPGSPAARAGIMPGDHIVTVDGTSTEGMTIAELAPLVRGDAGTSVTLGIERDGASLLFTMAREKITPPSVTMEMEGTIAYIQISSFTEHADEDMLPILQQIAANGATGIILDLRGNPGGLVTTVINIASYFITDGVVLTIRDRDGKTTTYDVIKQPTTTNLPMVVLVDGYSASGSEVLSGALQDHHRAVIAGAQTFGKGSVDQLFELPGGTGIYLTIARWLTPNGNLIEGQGITPDFPSDLTGNDLLNWGIGYLKGT</sequence>
<dbReference type="GO" id="GO:0030288">
    <property type="term" value="C:outer membrane-bounded periplasmic space"/>
    <property type="evidence" value="ECO:0007669"/>
    <property type="project" value="TreeGrafter"/>
</dbReference>
<dbReference type="SMART" id="SM00245">
    <property type="entry name" value="TSPc"/>
    <property type="match status" value="1"/>
</dbReference>
<keyword evidence="3 5" id="KW-0378">Hydrolase</keyword>
<dbReference type="OrthoDB" id="9812068at2"/>
<dbReference type="CDD" id="cd06782">
    <property type="entry name" value="cpPDZ_CPP-like"/>
    <property type="match status" value="1"/>
</dbReference>
<dbReference type="InterPro" id="IPR005151">
    <property type="entry name" value="Tail-specific_protease"/>
</dbReference>
<evidence type="ECO:0000256" key="1">
    <source>
        <dbReference type="ARBA" id="ARBA00009179"/>
    </source>
</evidence>
<dbReference type="STRING" id="1839801.Dform_02032"/>
<evidence type="ECO:0000256" key="4">
    <source>
        <dbReference type="ARBA" id="ARBA00022825"/>
    </source>
</evidence>
<dbReference type="Proteomes" id="UP000185934">
    <property type="component" value="Chromosome"/>
</dbReference>
<dbReference type="Pfam" id="PF17820">
    <property type="entry name" value="PDZ_6"/>
    <property type="match status" value="1"/>
</dbReference>
<dbReference type="SUPFAM" id="SSF52096">
    <property type="entry name" value="ClpP/crotonase"/>
    <property type="match status" value="1"/>
</dbReference>
<keyword evidence="8" id="KW-1185">Reference proteome</keyword>
<name>A0A1P8FA59_9CHLR</name>
<keyword evidence="2 5" id="KW-0645">Protease</keyword>
<dbReference type="NCBIfam" id="TIGR00225">
    <property type="entry name" value="prc"/>
    <property type="match status" value="1"/>
</dbReference>
<dbReference type="InterPro" id="IPR001478">
    <property type="entry name" value="PDZ"/>
</dbReference>
<dbReference type="InterPro" id="IPR055210">
    <property type="entry name" value="CtpA/B_N"/>
</dbReference>
<evidence type="ECO:0000313" key="7">
    <source>
        <dbReference type="EMBL" id="APV45345.1"/>
    </source>
</evidence>
<dbReference type="InterPro" id="IPR036034">
    <property type="entry name" value="PDZ_sf"/>
</dbReference>
<dbReference type="Pfam" id="PF03572">
    <property type="entry name" value="Peptidase_S41"/>
    <property type="match status" value="1"/>
</dbReference>
<accession>A0A1P8FA59</accession>
<proteinExistence type="inferred from homology"/>
<dbReference type="Gene3D" id="2.30.42.10">
    <property type="match status" value="1"/>
</dbReference>
<organism evidence="7 8">
    <name type="scientific">Dehalogenimonas formicexedens</name>
    <dbReference type="NCBI Taxonomy" id="1839801"/>
    <lineage>
        <taxon>Bacteria</taxon>
        <taxon>Bacillati</taxon>
        <taxon>Chloroflexota</taxon>
        <taxon>Dehalococcoidia</taxon>
        <taxon>Dehalococcoidales</taxon>
        <taxon>Dehalococcoidaceae</taxon>
        <taxon>Dehalogenimonas</taxon>
    </lineage>
</organism>
<dbReference type="GO" id="GO:0007165">
    <property type="term" value="P:signal transduction"/>
    <property type="evidence" value="ECO:0007669"/>
    <property type="project" value="TreeGrafter"/>
</dbReference>
<evidence type="ECO:0000256" key="2">
    <source>
        <dbReference type="ARBA" id="ARBA00022670"/>
    </source>
</evidence>
<dbReference type="InterPro" id="IPR029045">
    <property type="entry name" value="ClpP/crotonase-like_dom_sf"/>
</dbReference>
<dbReference type="PANTHER" id="PTHR32060">
    <property type="entry name" value="TAIL-SPECIFIC PROTEASE"/>
    <property type="match status" value="1"/>
</dbReference>
<dbReference type="PROSITE" id="PS50106">
    <property type="entry name" value="PDZ"/>
    <property type="match status" value="1"/>
</dbReference>
<dbReference type="SMART" id="SM00228">
    <property type="entry name" value="PDZ"/>
    <property type="match status" value="1"/>
</dbReference>
<dbReference type="Gene3D" id="3.90.226.10">
    <property type="entry name" value="2-enoyl-CoA Hydratase, Chain A, domain 1"/>
    <property type="match status" value="1"/>
</dbReference>
<evidence type="ECO:0000256" key="3">
    <source>
        <dbReference type="ARBA" id="ARBA00022801"/>
    </source>
</evidence>
<protein>
    <submittedName>
        <fullName evidence="7">Carboxyl-terminal processing protease</fullName>
        <ecNumber evidence="7">3.4.21.102</ecNumber>
    </submittedName>
</protein>
<dbReference type="GO" id="GO:0004252">
    <property type="term" value="F:serine-type endopeptidase activity"/>
    <property type="evidence" value="ECO:0007669"/>
    <property type="project" value="UniProtKB-EC"/>
</dbReference>
<comment type="similarity">
    <text evidence="1 5">Belongs to the peptidase S41A family.</text>
</comment>
<dbReference type="InterPro" id="IPR041489">
    <property type="entry name" value="PDZ_6"/>
</dbReference>
<dbReference type="EMBL" id="CP018258">
    <property type="protein sequence ID" value="APV45345.1"/>
    <property type="molecule type" value="Genomic_DNA"/>
</dbReference>
<keyword evidence="4 5" id="KW-0720">Serine protease</keyword>
<dbReference type="RefSeq" id="WP_076004849.1">
    <property type="nucleotide sequence ID" value="NZ_CP018258.1"/>
</dbReference>
<reference evidence="8" key="1">
    <citation type="submission" date="2016-11" db="EMBL/GenBank/DDBJ databases">
        <title>Dehalogenimonas formicexedens sp. nov., a chlorinated alkane respiring bacterium isolated from contaminated groundwater.</title>
        <authorList>
            <person name="Key T.A."/>
            <person name="Bowman K.S."/>
            <person name="Lee I."/>
            <person name="Chun J."/>
            <person name="Albuquerque L."/>
            <person name="da Costa M.S."/>
            <person name="Rainey F.A."/>
            <person name="Moe W.M."/>
        </authorList>
    </citation>
    <scope>NUCLEOTIDE SEQUENCE [LARGE SCALE GENOMIC DNA]</scope>
    <source>
        <strain evidence="8">NSZ-14</strain>
    </source>
</reference>
<feature type="domain" description="PDZ" evidence="6">
    <location>
        <begin position="89"/>
        <end position="157"/>
    </location>
</feature>
<dbReference type="SUPFAM" id="SSF50156">
    <property type="entry name" value="PDZ domain-like"/>
    <property type="match status" value="1"/>
</dbReference>
<dbReference type="InterPro" id="IPR004447">
    <property type="entry name" value="Peptidase_S41A"/>
</dbReference>
<dbReference type="EC" id="3.4.21.102" evidence="7"/>
<evidence type="ECO:0000313" key="8">
    <source>
        <dbReference type="Proteomes" id="UP000185934"/>
    </source>
</evidence>
<dbReference type="CDD" id="cd07560">
    <property type="entry name" value="Peptidase_S41_CPP"/>
    <property type="match status" value="1"/>
</dbReference>
<dbReference type="Gene3D" id="3.30.750.44">
    <property type="match status" value="1"/>
</dbReference>
<dbReference type="FunFam" id="2.30.42.10:FF:000063">
    <property type="entry name" value="Peptidase, S41 family"/>
    <property type="match status" value="1"/>
</dbReference>
<evidence type="ECO:0000259" key="6">
    <source>
        <dbReference type="PROSITE" id="PS50106"/>
    </source>
</evidence>
<dbReference type="Pfam" id="PF22694">
    <property type="entry name" value="CtpB_N-like"/>
    <property type="match status" value="1"/>
</dbReference>
<dbReference type="AlphaFoldDB" id="A0A1P8FA59"/>
<dbReference type="PANTHER" id="PTHR32060:SF30">
    <property type="entry name" value="CARBOXY-TERMINAL PROCESSING PROTEASE CTPA"/>
    <property type="match status" value="1"/>
</dbReference>
<gene>
    <name evidence="7" type="primary">prc</name>
    <name evidence="7" type="synonym">ctpA</name>
    <name evidence="7" type="ORF">Dform_02032</name>
</gene>
<dbReference type="KEGG" id="dfo:Dform_02032"/>